<dbReference type="Proteomes" id="UP000576792">
    <property type="component" value="Unassembled WGS sequence"/>
</dbReference>
<dbReference type="GO" id="GO:0071949">
    <property type="term" value="F:FAD binding"/>
    <property type="evidence" value="ECO:0007669"/>
    <property type="project" value="InterPro"/>
</dbReference>
<dbReference type="Gene3D" id="3.30.9.10">
    <property type="entry name" value="D-Amino Acid Oxidase, subunit A, domain 2"/>
    <property type="match status" value="1"/>
</dbReference>
<dbReference type="EMBL" id="JAATJN010000001">
    <property type="protein sequence ID" value="NJC55628.1"/>
    <property type="molecule type" value="Genomic_DNA"/>
</dbReference>
<dbReference type="AlphaFoldDB" id="A0A846RXK8"/>
<dbReference type="Pfam" id="PF07976">
    <property type="entry name" value="Phe_hydrox_dim"/>
    <property type="match status" value="1"/>
</dbReference>
<dbReference type="InterPro" id="IPR036188">
    <property type="entry name" value="FAD/NAD-bd_sf"/>
</dbReference>
<comment type="cofactor">
    <cofactor evidence="1">
        <name>FAD</name>
        <dbReference type="ChEBI" id="CHEBI:57692"/>
    </cofactor>
</comment>
<comment type="similarity">
    <text evidence="2">Belongs to the PheA/TfdB FAD monooxygenase family.</text>
</comment>
<dbReference type="PANTHER" id="PTHR43004:SF19">
    <property type="entry name" value="BINDING MONOOXYGENASE, PUTATIVE (JCVI)-RELATED"/>
    <property type="match status" value="1"/>
</dbReference>
<evidence type="ECO:0000259" key="7">
    <source>
        <dbReference type="Pfam" id="PF07976"/>
    </source>
</evidence>
<evidence type="ECO:0000256" key="1">
    <source>
        <dbReference type="ARBA" id="ARBA00001974"/>
    </source>
</evidence>
<evidence type="ECO:0000256" key="3">
    <source>
        <dbReference type="ARBA" id="ARBA00022630"/>
    </source>
</evidence>
<dbReference type="SUPFAM" id="SSF51905">
    <property type="entry name" value="FAD/NAD(P)-binding domain"/>
    <property type="match status" value="1"/>
</dbReference>
<dbReference type="Gene3D" id="3.40.30.20">
    <property type="match status" value="1"/>
</dbReference>
<dbReference type="InterPro" id="IPR002938">
    <property type="entry name" value="FAD-bd"/>
</dbReference>
<keyword evidence="5 8" id="KW-0560">Oxidoreductase</keyword>
<feature type="domain" description="Phenol hydroxylase-like C-terminal dimerisation" evidence="7">
    <location>
        <begin position="437"/>
        <end position="561"/>
    </location>
</feature>
<reference evidence="8 9" key="1">
    <citation type="submission" date="2020-03" db="EMBL/GenBank/DDBJ databases">
        <title>Sequencing the genomes of 1000 actinobacteria strains.</title>
        <authorList>
            <person name="Klenk H.-P."/>
        </authorList>
    </citation>
    <scope>NUCLEOTIDE SEQUENCE [LARGE SCALE GENOMIC DNA]</scope>
    <source>
        <strain evidence="8 9">DSM 18964</strain>
    </source>
</reference>
<feature type="domain" description="FAD-binding" evidence="6">
    <location>
        <begin position="33"/>
        <end position="399"/>
    </location>
</feature>
<comment type="caution">
    <text evidence="8">The sequence shown here is derived from an EMBL/GenBank/DDBJ whole genome shotgun (WGS) entry which is preliminary data.</text>
</comment>
<dbReference type="EC" id="1.14.13.7" evidence="8"/>
<keyword evidence="4" id="KW-0274">FAD</keyword>
<gene>
    <name evidence="8" type="ORF">BKA07_000663</name>
</gene>
<dbReference type="GO" id="GO:0018662">
    <property type="term" value="F:phenol 2-monooxygenase activity"/>
    <property type="evidence" value="ECO:0007669"/>
    <property type="project" value="UniProtKB-EC"/>
</dbReference>
<evidence type="ECO:0000313" key="9">
    <source>
        <dbReference type="Proteomes" id="UP000576792"/>
    </source>
</evidence>
<keyword evidence="3" id="KW-0285">Flavoprotein</keyword>
<evidence type="ECO:0000256" key="5">
    <source>
        <dbReference type="ARBA" id="ARBA00023002"/>
    </source>
</evidence>
<dbReference type="PANTHER" id="PTHR43004">
    <property type="entry name" value="TRK SYSTEM POTASSIUM UPTAKE PROTEIN"/>
    <property type="match status" value="1"/>
</dbReference>
<dbReference type="RefSeq" id="WP_342448979.1">
    <property type="nucleotide sequence ID" value="NZ_BAAAPQ010000026.1"/>
</dbReference>
<organism evidence="8 9">
    <name type="scientific">Brevibacterium marinum</name>
    <dbReference type="NCBI Taxonomy" id="418643"/>
    <lineage>
        <taxon>Bacteria</taxon>
        <taxon>Bacillati</taxon>
        <taxon>Actinomycetota</taxon>
        <taxon>Actinomycetes</taxon>
        <taxon>Micrococcales</taxon>
        <taxon>Brevibacteriaceae</taxon>
        <taxon>Brevibacterium</taxon>
    </lineage>
</organism>
<evidence type="ECO:0000256" key="4">
    <source>
        <dbReference type="ARBA" id="ARBA00022827"/>
    </source>
</evidence>
<proteinExistence type="inferred from homology"/>
<evidence type="ECO:0000259" key="6">
    <source>
        <dbReference type="Pfam" id="PF01494"/>
    </source>
</evidence>
<dbReference type="PRINTS" id="PR00420">
    <property type="entry name" value="RNGMNOXGNASE"/>
</dbReference>
<dbReference type="InterPro" id="IPR012941">
    <property type="entry name" value="Phe_hydrox_C_dim_dom"/>
</dbReference>
<protein>
    <submittedName>
        <fullName evidence="8">Phenol 2-monooxygenase</fullName>
        <ecNumber evidence="8">1.14.13.7</ecNumber>
    </submittedName>
</protein>
<dbReference type="NCBIfam" id="NF006144">
    <property type="entry name" value="PRK08294.1"/>
    <property type="match status" value="1"/>
</dbReference>
<keyword evidence="9" id="KW-1185">Reference proteome</keyword>
<dbReference type="SUPFAM" id="SSF54373">
    <property type="entry name" value="FAD-linked reductases, C-terminal domain"/>
    <property type="match status" value="1"/>
</dbReference>
<dbReference type="CDD" id="cd02979">
    <property type="entry name" value="PHOX_C"/>
    <property type="match status" value="1"/>
</dbReference>
<dbReference type="Gene3D" id="3.50.50.60">
    <property type="entry name" value="FAD/NAD(P)-binding domain"/>
    <property type="match status" value="1"/>
</dbReference>
<dbReference type="InterPro" id="IPR036249">
    <property type="entry name" value="Thioredoxin-like_sf"/>
</dbReference>
<dbReference type="SUPFAM" id="SSF52833">
    <property type="entry name" value="Thioredoxin-like"/>
    <property type="match status" value="1"/>
</dbReference>
<dbReference type="InterPro" id="IPR038220">
    <property type="entry name" value="PHOX_C_sf"/>
</dbReference>
<evidence type="ECO:0000256" key="2">
    <source>
        <dbReference type="ARBA" id="ARBA00007801"/>
    </source>
</evidence>
<dbReference type="Pfam" id="PF01494">
    <property type="entry name" value="FAD_binding_3"/>
    <property type="match status" value="1"/>
</dbReference>
<keyword evidence="8" id="KW-0503">Monooxygenase</keyword>
<evidence type="ECO:0000313" key="8">
    <source>
        <dbReference type="EMBL" id="NJC55628.1"/>
    </source>
</evidence>
<accession>A0A846RXK8</accession>
<name>A0A846RXK8_9MICO</name>
<sequence length="564" mass="62938">MQYHHNGYVGRDPRIREAAGTGVDRVEELPDTMDVLIVGAGPSGIVQAAQLTEYPDVHTRIIERRPGRLAAGRADGLFPRSCETFQAFEFYEAIAQEASHMREMSFWGPKPDCPTEVARGARAPDPPSYVSEFPILTVNQARVIDYFAERAANGPAKININYGFEFLDLTVHDSGEYPVEVHLEDEHGRKRTVWAKYVTGCDGARSKVRDCIDVEVVSDPSAQAWAVIDILANTDFPDFRTRSGIQSDKDGSILLIPREGGFLTRFYVSLESPTPETRDRILATTAEEAIERANRILNPYSVDVREVTWFSIYEVRHTVAQSFDDVAAQNNPDLNPRVFIAGDACHTHSAKAGQGMNVSIQDGWNLAWKLGQVLEGRSDESLLQTYNDERQDVAQKLIDYDKEWSAMMSRSPEEMESPQEIVDFFVDTANFPGGFDTKYLPSRLVGGDAQQDLAQGFPLGMRFKSAPASRVADTNTVHVGHHFRADGRWRLYAFADADGTAVADLASWLEDSEDSPVNLFTPANTDVDSVFDAKVIYQQSYHDVDLAKVPRLFMPKVGRLQVMD</sequence>
<dbReference type="InterPro" id="IPR050641">
    <property type="entry name" value="RIFMO-like"/>
</dbReference>